<dbReference type="PANTHER" id="PTHR33233">
    <property type="entry name" value="ENDONUCLEASE/EXONUCLEASE/PHOSPHATASE"/>
    <property type="match status" value="1"/>
</dbReference>
<evidence type="ECO:0000313" key="2">
    <source>
        <dbReference type="EMBL" id="KAH0758117.1"/>
    </source>
</evidence>
<dbReference type="PANTHER" id="PTHR33233:SF17">
    <property type="entry name" value="DUF4283 DOMAIN-CONTAINING PROTEIN"/>
    <property type="match status" value="1"/>
</dbReference>
<organism evidence="2 3">
    <name type="scientific">Solanum tuberosum</name>
    <name type="common">Potato</name>
    <dbReference type="NCBI Taxonomy" id="4113"/>
    <lineage>
        <taxon>Eukaryota</taxon>
        <taxon>Viridiplantae</taxon>
        <taxon>Streptophyta</taxon>
        <taxon>Embryophyta</taxon>
        <taxon>Tracheophyta</taxon>
        <taxon>Spermatophyta</taxon>
        <taxon>Magnoliopsida</taxon>
        <taxon>eudicotyledons</taxon>
        <taxon>Gunneridae</taxon>
        <taxon>Pentapetalae</taxon>
        <taxon>asterids</taxon>
        <taxon>lamiids</taxon>
        <taxon>Solanales</taxon>
        <taxon>Solanaceae</taxon>
        <taxon>Solanoideae</taxon>
        <taxon>Solaneae</taxon>
        <taxon>Solanum</taxon>
    </lineage>
</organism>
<reference evidence="2 3" key="1">
    <citation type="journal article" date="2021" name="bioRxiv">
        <title>Chromosome-scale and haplotype-resolved genome assembly of a tetraploid potato cultivar.</title>
        <authorList>
            <person name="Sun H."/>
            <person name="Jiao W.-B."/>
            <person name="Krause K."/>
            <person name="Campoy J.A."/>
            <person name="Goel M."/>
            <person name="Folz-Donahue K."/>
            <person name="Kukat C."/>
            <person name="Huettel B."/>
            <person name="Schneeberger K."/>
        </authorList>
    </citation>
    <scope>NUCLEOTIDE SEQUENCE [LARGE SCALE GENOMIC DNA]</scope>
    <source>
        <strain evidence="2">SolTubOtavaFocal</strain>
        <tissue evidence="2">Leaves</tissue>
    </source>
</reference>
<protein>
    <recommendedName>
        <fullName evidence="1">DUF4283 domain-containing protein</fullName>
    </recommendedName>
</protein>
<accession>A0ABQ7V231</accession>
<gene>
    <name evidence="2" type="ORF">KY290_021610</name>
</gene>
<proteinExistence type="predicted"/>
<evidence type="ECO:0000259" key="1">
    <source>
        <dbReference type="Pfam" id="PF14111"/>
    </source>
</evidence>
<dbReference type="Pfam" id="PF14111">
    <property type="entry name" value="DUF4283"/>
    <property type="match status" value="1"/>
</dbReference>
<evidence type="ECO:0000313" key="3">
    <source>
        <dbReference type="Proteomes" id="UP000826656"/>
    </source>
</evidence>
<dbReference type="EMBL" id="JAIVGD010000015">
    <property type="protein sequence ID" value="KAH0758117.1"/>
    <property type="molecule type" value="Genomic_DNA"/>
</dbReference>
<dbReference type="Proteomes" id="UP000826656">
    <property type="component" value="Unassembled WGS sequence"/>
</dbReference>
<feature type="domain" description="DUF4283" evidence="1">
    <location>
        <begin position="1"/>
        <end position="56"/>
    </location>
</feature>
<keyword evidence="3" id="KW-1185">Reference proteome</keyword>
<sequence length="114" mass="13645">MQRYVSQFWTNIAQPDIYLHEAGYYIIRFQNKEDMLEILYKNNKPIILKAWTRDFNRAKKFPTKIPLWVKFPNLPMTCWGRDSLSRIDSIVEKPIYADECTAKQTRISIGRMLI</sequence>
<comment type="caution">
    <text evidence="2">The sequence shown here is derived from an EMBL/GenBank/DDBJ whole genome shotgun (WGS) entry which is preliminary data.</text>
</comment>
<name>A0ABQ7V231_SOLTU</name>
<dbReference type="InterPro" id="IPR025558">
    <property type="entry name" value="DUF4283"/>
</dbReference>